<dbReference type="InterPro" id="IPR025944">
    <property type="entry name" value="Sigma_54_int_dom_CS"/>
</dbReference>
<gene>
    <name evidence="6" type="primary">zraR_12</name>
    <name evidence="6" type="ORF">Pla133_51760</name>
</gene>
<dbReference type="InterPro" id="IPR003593">
    <property type="entry name" value="AAA+_ATPase"/>
</dbReference>
<evidence type="ECO:0000256" key="2">
    <source>
        <dbReference type="ARBA" id="ARBA00022840"/>
    </source>
</evidence>
<dbReference type="EMBL" id="CP036287">
    <property type="protein sequence ID" value="QDU70053.1"/>
    <property type="molecule type" value="Genomic_DNA"/>
</dbReference>
<dbReference type="SUPFAM" id="SSF52540">
    <property type="entry name" value="P-loop containing nucleoside triphosphate hydrolases"/>
    <property type="match status" value="1"/>
</dbReference>
<dbReference type="GO" id="GO:0005524">
    <property type="term" value="F:ATP binding"/>
    <property type="evidence" value="ECO:0007669"/>
    <property type="project" value="UniProtKB-KW"/>
</dbReference>
<proteinExistence type="predicted"/>
<dbReference type="InterPro" id="IPR002078">
    <property type="entry name" value="Sigma_54_int"/>
</dbReference>
<dbReference type="Proteomes" id="UP000316921">
    <property type="component" value="Chromosome"/>
</dbReference>
<evidence type="ECO:0000313" key="7">
    <source>
        <dbReference type="Proteomes" id="UP000316921"/>
    </source>
</evidence>
<protein>
    <submittedName>
        <fullName evidence="6">Transcriptional regulatory protein ZraR</fullName>
    </submittedName>
</protein>
<evidence type="ECO:0000313" key="6">
    <source>
        <dbReference type="EMBL" id="QDU70053.1"/>
    </source>
</evidence>
<dbReference type="InterPro" id="IPR027417">
    <property type="entry name" value="P-loop_NTPase"/>
</dbReference>
<name>A0A518BSV4_9BACT</name>
<dbReference type="SMART" id="SM00382">
    <property type="entry name" value="AAA"/>
    <property type="match status" value="1"/>
</dbReference>
<dbReference type="Pfam" id="PF25601">
    <property type="entry name" value="AAA_lid_14"/>
    <property type="match status" value="1"/>
</dbReference>
<dbReference type="InterPro" id="IPR025662">
    <property type="entry name" value="Sigma_54_int_dom_ATP-bd_1"/>
</dbReference>
<dbReference type="InterPro" id="IPR002197">
    <property type="entry name" value="HTH_Fis"/>
</dbReference>
<reference evidence="6 7" key="1">
    <citation type="submission" date="2019-02" db="EMBL/GenBank/DDBJ databases">
        <title>Deep-cultivation of Planctomycetes and their phenomic and genomic characterization uncovers novel biology.</title>
        <authorList>
            <person name="Wiegand S."/>
            <person name="Jogler M."/>
            <person name="Boedeker C."/>
            <person name="Pinto D."/>
            <person name="Vollmers J."/>
            <person name="Rivas-Marin E."/>
            <person name="Kohn T."/>
            <person name="Peeters S.H."/>
            <person name="Heuer A."/>
            <person name="Rast P."/>
            <person name="Oberbeckmann S."/>
            <person name="Bunk B."/>
            <person name="Jeske O."/>
            <person name="Meyerdierks A."/>
            <person name="Storesund J.E."/>
            <person name="Kallscheuer N."/>
            <person name="Luecker S."/>
            <person name="Lage O.M."/>
            <person name="Pohl T."/>
            <person name="Merkel B.J."/>
            <person name="Hornburger P."/>
            <person name="Mueller R.-W."/>
            <person name="Bruemmer F."/>
            <person name="Labrenz M."/>
            <person name="Spormann A.M."/>
            <person name="Op den Camp H."/>
            <person name="Overmann J."/>
            <person name="Amann R."/>
            <person name="Jetten M.S.M."/>
            <person name="Mascher T."/>
            <person name="Medema M.H."/>
            <person name="Devos D.P."/>
            <person name="Kaster A.-K."/>
            <person name="Ovreas L."/>
            <person name="Rohde M."/>
            <person name="Galperin M.Y."/>
            <person name="Jogler C."/>
        </authorList>
    </citation>
    <scope>NUCLEOTIDE SEQUENCE [LARGE SCALE GENOMIC DNA]</scope>
    <source>
        <strain evidence="6 7">Pla133</strain>
    </source>
</reference>
<dbReference type="Gene3D" id="1.10.8.60">
    <property type="match status" value="1"/>
</dbReference>
<dbReference type="PROSITE" id="PS00688">
    <property type="entry name" value="SIGMA54_INTERACT_3"/>
    <property type="match status" value="1"/>
</dbReference>
<keyword evidence="7" id="KW-1185">Reference proteome</keyword>
<dbReference type="GO" id="GO:0006355">
    <property type="term" value="P:regulation of DNA-templated transcription"/>
    <property type="evidence" value="ECO:0007669"/>
    <property type="project" value="InterPro"/>
</dbReference>
<dbReference type="PROSITE" id="PS50045">
    <property type="entry name" value="SIGMA54_INTERACT_4"/>
    <property type="match status" value="1"/>
</dbReference>
<dbReference type="FunFam" id="3.40.50.300:FF:000006">
    <property type="entry name" value="DNA-binding transcriptional regulator NtrC"/>
    <property type="match status" value="1"/>
</dbReference>
<evidence type="ECO:0000256" key="3">
    <source>
        <dbReference type="ARBA" id="ARBA00023015"/>
    </source>
</evidence>
<dbReference type="SUPFAM" id="SSF46689">
    <property type="entry name" value="Homeodomain-like"/>
    <property type="match status" value="1"/>
</dbReference>
<dbReference type="Gene3D" id="1.10.10.60">
    <property type="entry name" value="Homeodomain-like"/>
    <property type="match status" value="1"/>
</dbReference>
<evidence type="ECO:0000256" key="4">
    <source>
        <dbReference type="ARBA" id="ARBA00023163"/>
    </source>
</evidence>
<dbReference type="PANTHER" id="PTHR32071">
    <property type="entry name" value="TRANSCRIPTIONAL REGULATORY PROTEIN"/>
    <property type="match status" value="1"/>
</dbReference>
<dbReference type="GO" id="GO:0043565">
    <property type="term" value="F:sequence-specific DNA binding"/>
    <property type="evidence" value="ECO:0007669"/>
    <property type="project" value="InterPro"/>
</dbReference>
<dbReference type="KEGG" id="pbap:Pla133_51760"/>
<dbReference type="InterPro" id="IPR009057">
    <property type="entry name" value="Homeodomain-like_sf"/>
</dbReference>
<keyword evidence="1" id="KW-0547">Nucleotide-binding</keyword>
<dbReference type="PROSITE" id="PS00675">
    <property type="entry name" value="SIGMA54_INTERACT_1"/>
    <property type="match status" value="1"/>
</dbReference>
<dbReference type="CDD" id="cd00009">
    <property type="entry name" value="AAA"/>
    <property type="match status" value="1"/>
</dbReference>
<dbReference type="Pfam" id="PF00158">
    <property type="entry name" value="Sigma54_activat"/>
    <property type="match status" value="1"/>
</dbReference>
<dbReference type="InterPro" id="IPR058031">
    <property type="entry name" value="AAA_lid_NorR"/>
</dbReference>
<evidence type="ECO:0000256" key="1">
    <source>
        <dbReference type="ARBA" id="ARBA00022741"/>
    </source>
</evidence>
<organism evidence="6 7">
    <name type="scientific">Engelhardtia mirabilis</name>
    <dbReference type="NCBI Taxonomy" id="2528011"/>
    <lineage>
        <taxon>Bacteria</taxon>
        <taxon>Pseudomonadati</taxon>
        <taxon>Planctomycetota</taxon>
        <taxon>Planctomycetia</taxon>
        <taxon>Planctomycetia incertae sedis</taxon>
        <taxon>Engelhardtia</taxon>
    </lineage>
</organism>
<dbReference type="AlphaFoldDB" id="A0A518BSV4"/>
<feature type="domain" description="Sigma-54 factor interaction" evidence="5">
    <location>
        <begin position="146"/>
        <end position="376"/>
    </location>
</feature>
<accession>A0A518BSV4</accession>
<evidence type="ECO:0000259" key="5">
    <source>
        <dbReference type="PROSITE" id="PS50045"/>
    </source>
</evidence>
<keyword evidence="4" id="KW-0804">Transcription</keyword>
<sequence>MLDPRSDSPEVNRRRLTLAVPDPDLARRLAALLEAHEIDVVHRPTALPGASSAADAVIVRADSVGDGAAGSPTEPDLSGVIVLGEQTDAAEQVRLMAAGASGVLDVGSTREDLAEQLAELVEAEASGGVDGPEARGFDAEPRLADFQSRSSLMRDFLDVVRRVADTDSTLLITGETGVGKERLARAVHAESGRAAGPFVAVNCAALSENLLESELFGHERGAFTGASAARQGHFEAAGGGTILLDEIGEMPLHLQVKLLTVLQRHEVQRVGASTTLPIDVRVIAATNRDLAVDVREGRFRQDLLFRLNVISLVIPPLRERVEDVPQMTGRFLRHFAEVHGRASIGSVDGGAMAALLSHDWPGNVRELVNVVERAVLLCDGDRLTLDDLPDSVRRQARPESQDGVGAELESLAALPLSEARRRQVDAFERRYLEHHLRETRGTVGEVARRARINPRTLYDKLRRHGLDKADYR</sequence>
<keyword evidence="3" id="KW-0805">Transcription regulation</keyword>
<keyword evidence="2" id="KW-0067">ATP-binding</keyword>
<dbReference type="Gene3D" id="3.40.50.300">
    <property type="entry name" value="P-loop containing nucleotide triphosphate hydrolases"/>
    <property type="match status" value="1"/>
</dbReference>
<dbReference type="Pfam" id="PF02954">
    <property type="entry name" value="HTH_8"/>
    <property type="match status" value="1"/>
</dbReference>